<proteinExistence type="predicted"/>
<evidence type="ECO:0000313" key="3">
    <source>
        <dbReference type="Proteomes" id="UP000315200"/>
    </source>
</evidence>
<evidence type="ECO:0000313" key="2">
    <source>
        <dbReference type="EMBL" id="GEA35226.1"/>
    </source>
</evidence>
<organism evidence="2 3">
    <name type="scientific">Enterocloster clostridioformis</name>
    <dbReference type="NCBI Taxonomy" id="1531"/>
    <lineage>
        <taxon>Bacteria</taxon>
        <taxon>Bacillati</taxon>
        <taxon>Bacillota</taxon>
        <taxon>Clostridia</taxon>
        <taxon>Lachnospirales</taxon>
        <taxon>Lachnospiraceae</taxon>
        <taxon>Enterocloster</taxon>
    </lineage>
</organism>
<reference evidence="2 3" key="1">
    <citation type="submission" date="2019-06" db="EMBL/GenBank/DDBJ databases">
        <title>Draft genome sequence of [Clostridium] clostridioforme NBRC 113352.</title>
        <authorList>
            <person name="Miura T."/>
            <person name="Furukawa M."/>
            <person name="Shimamura M."/>
            <person name="Ohyama Y."/>
            <person name="Yamazoe A."/>
            <person name="Kawasaki H."/>
        </authorList>
    </citation>
    <scope>NUCLEOTIDE SEQUENCE [LARGE SCALE GENOMIC DNA]</scope>
    <source>
        <strain evidence="2 3">NBRC 113352</strain>
    </source>
</reference>
<feature type="compositionally biased region" description="Basic residues" evidence="1">
    <location>
        <begin position="1"/>
        <end position="11"/>
    </location>
</feature>
<sequence>MKNGRKNRRSGNHADPLLSKQRSYVDDSDVEELDKGFPAKEKLKLQGQIF</sequence>
<feature type="region of interest" description="Disordered" evidence="1">
    <location>
        <begin position="1"/>
        <end position="31"/>
    </location>
</feature>
<comment type="caution">
    <text evidence="2">The sequence shown here is derived from an EMBL/GenBank/DDBJ whole genome shotgun (WGS) entry which is preliminary data.</text>
</comment>
<dbReference type="GeneID" id="89538309"/>
<dbReference type="Proteomes" id="UP000315200">
    <property type="component" value="Unassembled WGS sequence"/>
</dbReference>
<evidence type="ECO:0000256" key="1">
    <source>
        <dbReference type="SAM" id="MobiDB-lite"/>
    </source>
</evidence>
<dbReference type="EMBL" id="BJLB01000001">
    <property type="protein sequence ID" value="GEA35226.1"/>
    <property type="molecule type" value="Genomic_DNA"/>
</dbReference>
<dbReference type="AlphaFoldDB" id="A0A829W3B7"/>
<gene>
    <name evidence="2" type="ORF">Ccl03g_09390</name>
</gene>
<name>A0A829W3B7_9FIRM</name>
<accession>A0A829W3B7</accession>
<dbReference type="RefSeq" id="WP_202036591.1">
    <property type="nucleotide sequence ID" value="NZ_AP031445.1"/>
</dbReference>
<protein>
    <submittedName>
        <fullName evidence="2">Uncharacterized protein</fullName>
    </submittedName>
</protein>